<accession>A0A8T0EFR4</accession>
<name>A0A8T0EFR4_ARGBR</name>
<comment type="caution">
    <text evidence="1">The sequence shown here is derived from an EMBL/GenBank/DDBJ whole genome shotgun (WGS) entry which is preliminary data.</text>
</comment>
<sequence length="70" mass="8211">MPLSLEDRIRTGCLFLQNSFEKAFLNSGMNTVYIRGLKMELAELQEDRKEPGIYQHSWIESHQQDHDEEG</sequence>
<dbReference type="Proteomes" id="UP000807504">
    <property type="component" value="Unassembled WGS sequence"/>
</dbReference>
<gene>
    <name evidence="1" type="ORF">HNY73_019089</name>
</gene>
<dbReference type="AlphaFoldDB" id="A0A8T0EFR4"/>
<evidence type="ECO:0000313" key="1">
    <source>
        <dbReference type="EMBL" id="KAF8771709.1"/>
    </source>
</evidence>
<organism evidence="1 2">
    <name type="scientific">Argiope bruennichi</name>
    <name type="common">Wasp spider</name>
    <name type="synonym">Aranea bruennichi</name>
    <dbReference type="NCBI Taxonomy" id="94029"/>
    <lineage>
        <taxon>Eukaryota</taxon>
        <taxon>Metazoa</taxon>
        <taxon>Ecdysozoa</taxon>
        <taxon>Arthropoda</taxon>
        <taxon>Chelicerata</taxon>
        <taxon>Arachnida</taxon>
        <taxon>Araneae</taxon>
        <taxon>Araneomorphae</taxon>
        <taxon>Entelegynae</taxon>
        <taxon>Araneoidea</taxon>
        <taxon>Araneidae</taxon>
        <taxon>Argiope</taxon>
    </lineage>
</organism>
<reference evidence="1" key="1">
    <citation type="journal article" date="2020" name="bioRxiv">
        <title>Chromosome-level reference genome of the European wasp spider Argiope bruennichi: a resource for studies on range expansion and evolutionary adaptation.</title>
        <authorList>
            <person name="Sheffer M.M."/>
            <person name="Hoppe A."/>
            <person name="Krehenwinkel H."/>
            <person name="Uhl G."/>
            <person name="Kuss A.W."/>
            <person name="Jensen L."/>
            <person name="Jensen C."/>
            <person name="Gillespie R.G."/>
            <person name="Hoff K.J."/>
            <person name="Prost S."/>
        </authorList>
    </citation>
    <scope>NUCLEOTIDE SEQUENCE</scope>
</reference>
<proteinExistence type="predicted"/>
<evidence type="ECO:0000313" key="2">
    <source>
        <dbReference type="Proteomes" id="UP000807504"/>
    </source>
</evidence>
<reference evidence="1" key="2">
    <citation type="submission" date="2020-06" db="EMBL/GenBank/DDBJ databases">
        <authorList>
            <person name="Sheffer M."/>
        </authorList>
    </citation>
    <scope>NUCLEOTIDE SEQUENCE</scope>
</reference>
<protein>
    <submittedName>
        <fullName evidence="1">Uncharacterized protein</fullName>
    </submittedName>
</protein>
<dbReference type="EMBL" id="JABXBU010002228">
    <property type="protein sequence ID" value="KAF8771709.1"/>
    <property type="molecule type" value="Genomic_DNA"/>
</dbReference>
<keyword evidence="2" id="KW-1185">Reference proteome</keyword>